<evidence type="ECO:0000313" key="2">
    <source>
        <dbReference type="EMBL" id="EHY66866.1"/>
    </source>
</evidence>
<dbReference type="EMBL" id="JH604633">
    <property type="protein sequence ID" value="EHY66866.1"/>
    <property type="molecule type" value="Genomic_DNA"/>
</dbReference>
<dbReference type="HOGENOM" id="CLU_2109682_0_0_1"/>
<reference evidence="2" key="1">
    <citation type="submission" date="2011-03" db="EMBL/GenBank/DDBJ databases">
        <title>The Genome Sequence of Nematocida sp1 strain ERTm2.</title>
        <authorList>
            <consortium name="The Broad Institute Genome Sequencing Platform"/>
            <consortium name="The Broad Institute Genome Sequencing Center for Infectious Disease"/>
            <person name="Cuomo C."/>
            <person name="Troemel E."/>
            <person name="Young S.K."/>
            <person name="Zeng Q."/>
            <person name="Gargeya S."/>
            <person name="Fitzgerald M."/>
            <person name="Haas B."/>
            <person name="Abouelleil A."/>
            <person name="Alvarado L."/>
            <person name="Arachchi H.M."/>
            <person name="Berlin A."/>
            <person name="Brown A."/>
            <person name="Chapman S.B."/>
            <person name="Chen Z."/>
            <person name="Dunbar C."/>
            <person name="Freedman E."/>
            <person name="Gearin G."/>
            <person name="Gellesch M."/>
            <person name="Goldberg J."/>
            <person name="Griggs A."/>
            <person name="Gujja S."/>
            <person name="Heilman E.R."/>
            <person name="Heiman D."/>
            <person name="Howarth C."/>
            <person name="Larson L."/>
            <person name="Lui A."/>
            <person name="MacDonald P.J.P."/>
            <person name="Mehta T."/>
            <person name="Montmayeur A."/>
            <person name="Murphy C."/>
            <person name="Neiman D."/>
            <person name="Pearson M."/>
            <person name="Priest M."/>
            <person name="Roberts A."/>
            <person name="Saif S."/>
            <person name="Shea T."/>
            <person name="Shenoy N."/>
            <person name="Sisk P."/>
            <person name="Stolte C."/>
            <person name="Sykes S."/>
            <person name="White J."/>
            <person name="Yandava C."/>
            <person name="Wortman J."/>
            <person name="Nusbaum C."/>
            <person name="Birren B."/>
        </authorList>
    </citation>
    <scope>NUCLEOTIDE SEQUENCE</scope>
    <source>
        <strain evidence="2">ERTm2</strain>
    </source>
</reference>
<sequence length="115" mass="13493">MHTICCKTATSLELSYHSRIWNRVIGIELSESEKCSLYKHTPEQAAMHVLKRLIKVLYYKSAVHLQLLFTYHNVSFAKVDYFLYVYSFISVHLSTLSFSSLSSAFLYFYSLYIEK</sequence>
<proteinExistence type="predicted"/>
<keyword evidence="1" id="KW-0812">Transmembrane</keyword>
<dbReference type="Proteomes" id="UP000005622">
    <property type="component" value="Unassembled WGS sequence"/>
</dbReference>
<protein>
    <submittedName>
        <fullName evidence="2">Uncharacterized protein</fullName>
    </submittedName>
</protein>
<dbReference type="AlphaFoldDB" id="H8ZA85"/>
<organism evidence="2">
    <name type="scientific">Nematocida ausubeli (strain ATCC PRA-371 / ERTm2)</name>
    <name type="common">Nematode killer fungus</name>
    <dbReference type="NCBI Taxonomy" id="1913371"/>
    <lineage>
        <taxon>Eukaryota</taxon>
        <taxon>Fungi</taxon>
        <taxon>Fungi incertae sedis</taxon>
        <taxon>Microsporidia</taxon>
        <taxon>Nematocida</taxon>
    </lineage>
</organism>
<name>H8ZA85_NEMA1</name>
<feature type="transmembrane region" description="Helical" evidence="1">
    <location>
        <begin position="57"/>
        <end position="77"/>
    </location>
</feature>
<evidence type="ECO:0000256" key="1">
    <source>
        <dbReference type="SAM" id="Phobius"/>
    </source>
</evidence>
<keyword evidence="1" id="KW-0472">Membrane</keyword>
<keyword evidence="1" id="KW-1133">Transmembrane helix</keyword>
<gene>
    <name evidence="2" type="ORF">NERG_00506</name>
</gene>
<accession>H8ZA85</accession>
<feature type="transmembrane region" description="Helical" evidence="1">
    <location>
        <begin position="83"/>
        <end position="109"/>
    </location>
</feature>